<dbReference type="InterPro" id="IPR020440">
    <property type="entry name" value="IL-17_chr"/>
</dbReference>
<dbReference type="STRING" id="43700.ENSMALP00000003184"/>
<protein>
    <recommendedName>
        <fullName evidence="9">Interleukin 17c</fullName>
    </recommendedName>
</protein>
<dbReference type="Gene3D" id="2.10.90.10">
    <property type="entry name" value="Cystine-knot cytokines"/>
    <property type="match status" value="1"/>
</dbReference>
<evidence type="ECO:0000256" key="1">
    <source>
        <dbReference type="ARBA" id="ARBA00004613"/>
    </source>
</evidence>
<reference evidence="7" key="2">
    <citation type="submission" date="2025-09" db="UniProtKB">
        <authorList>
            <consortium name="Ensembl"/>
        </authorList>
    </citation>
    <scope>IDENTIFICATION</scope>
</reference>
<dbReference type="PRINTS" id="PR01932">
    <property type="entry name" value="INTRLEUKIN17"/>
</dbReference>
<dbReference type="GO" id="GO:0006954">
    <property type="term" value="P:inflammatory response"/>
    <property type="evidence" value="ECO:0007669"/>
    <property type="project" value="InterPro"/>
</dbReference>
<keyword evidence="3" id="KW-0202">Cytokine</keyword>
<name>A0A3Q3IIH3_MONAL</name>
<keyword evidence="4" id="KW-0964">Secreted</keyword>
<proteinExistence type="inferred from homology"/>
<dbReference type="Pfam" id="PF06083">
    <property type="entry name" value="IL17"/>
    <property type="match status" value="1"/>
</dbReference>
<evidence type="ECO:0000256" key="2">
    <source>
        <dbReference type="ARBA" id="ARBA00007236"/>
    </source>
</evidence>
<accession>A0A3Q3IIH3</accession>
<evidence type="ECO:0000256" key="3">
    <source>
        <dbReference type="ARBA" id="ARBA00022514"/>
    </source>
</evidence>
<dbReference type="SUPFAM" id="SSF57501">
    <property type="entry name" value="Cystine-knot cytokines"/>
    <property type="match status" value="1"/>
</dbReference>
<dbReference type="GO" id="GO:0005125">
    <property type="term" value="F:cytokine activity"/>
    <property type="evidence" value="ECO:0007669"/>
    <property type="project" value="UniProtKB-KW"/>
</dbReference>
<reference evidence="7" key="1">
    <citation type="submission" date="2025-08" db="UniProtKB">
        <authorList>
            <consortium name="Ensembl"/>
        </authorList>
    </citation>
    <scope>IDENTIFICATION</scope>
</reference>
<evidence type="ECO:0000256" key="4">
    <source>
        <dbReference type="ARBA" id="ARBA00022525"/>
    </source>
</evidence>
<comment type="subcellular location">
    <subcellularLocation>
        <location evidence="1">Secreted</location>
    </subcellularLocation>
</comment>
<evidence type="ECO:0000256" key="6">
    <source>
        <dbReference type="SAM" id="SignalP"/>
    </source>
</evidence>
<keyword evidence="5 6" id="KW-0732">Signal</keyword>
<evidence type="ECO:0000313" key="8">
    <source>
        <dbReference type="Proteomes" id="UP000261600"/>
    </source>
</evidence>
<dbReference type="AlphaFoldDB" id="A0A3Q3IIH3"/>
<feature type="chain" id="PRO_5018756016" description="Interleukin 17c" evidence="6">
    <location>
        <begin position="16"/>
        <end position="155"/>
    </location>
</feature>
<dbReference type="Ensembl" id="ENSMALT00000003270.1">
    <property type="protein sequence ID" value="ENSMALP00000003184.1"/>
    <property type="gene ID" value="ENSMALG00000002352.1"/>
</dbReference>
<organism evidence="7 8">
    <name type="scientific">Monopterus albus</name>
    <name type="common">Swamp eel</name>
    <dbReference type="NCBI Taxonomy" id="43700"/>
    <lineage>
        <taxon>Eukaryota</taxon>
        <taxon>Metazoa</taxon>
        <taxon>Chordata</taxon>
        <taxon>Craniata</taxon>
        <taxon>Vertebrata</taxon>
        <taxon>Euteleostomi</taxon>
        <taxon>Actinopterygii</taxon>
        <taxon>Neopterygii</taxon>
        <taxon>Teleostei</taxon>
        <taxon>Neoteleostei</taxon>
        <taxon>Acanthomorphata</taxon>
        <taxon>Anabantaria</taxon>
        <taxon>Synbranchiformes</taxon>
        <taxon>Synbranchidae</taxon>
        <taxon>Monopterus</taxon>
    </lineage>
</organism>
<sequence>ISLWLLLIFNDQKYALPTTPRTPRCVTADELNHRINHFRRNQVPRIVSEIPVQDTRTCAQVDNNDKSHRSLSPWKYSLDRDVNRFPEVIALAECLCQGCIIDQYEDLTYNSVLVFSHLMVLRKTLCPHDPNKYVVKKDLMKVPVACTCVVPKSNR</sequence>
<dbReference type="InterPro" id="IPR029034">
    <property type="entry name" value="Cystine-knot_cytokine"/>
</dbReference>
<dbReference type="InterPro" id="IPR010345">
    <property type="entry name" value="IL-17_fam"/>
</dbReference>
<evidence type="ECO:0008006" key="9">
    <source>
        <dbReference type="Google" id="ProtNLM"/>
    </source>
</evidence>
<comment type="similarity">
    <text evidence="2">Belongs to the IL-17 family.</text>
</comment>
<dbReference type="Proteomes" id="UP000261600">
    <property type="component" value="Unplaced"/>
</dbReference>
<keyword evidence="8" id="KW-1185">Reference proteome</keyword>
<evidence type="ECO:0000256" key="5">
    <source>
        <dbReference type="ARBA" id="ARBA00022729"/>
    </source>
</evidence>
<dbReference type="GO" id="GO:0005615">
    <property type="term" value="C:extracellular space"/>
    <property type="evidence" value="ECO:0007669"/>
    <property type="project" value="UniProtKB-KW"/>
</dbReference>
<feature type="signal peptide" evidence="6">
    <location>
        <begin position="1"/>
        <end position="15"/>
    </location>
</feature>
<evidence type="ECO:0000313" key="7">
    <source>
        <dbReference type="Ensembl" id="ENSMALP00000003184.1"/>
    </source>
</evidence>